<evidence type="ECO:0000256" key="1">
    <source>
        <dbReference type="ARBA" id="ARBA00013064"/>
    </source>
</evidence>
<name>A0A8C4TLU5_ERPCA</name>
<evidence type="ECO:0000313" key="4">
    <source>
        <dbReference type="Ensembl" id="ENSECRP00000033481.1"/>
    </source>
</evidence>
<dbReference type="InterPro" id="IPR050991">
    <property type="entry name" value="ECM_Regulatory_Proteins"/>
</dbReference>
<feature type="domain" description="Fibronectin type-III" evidence="3">
    <location>
        <begin position="621"/>
        <end position="707"/>
    </location>
</feature>
<dbReference type="InterPro" id="IPR036116">
    <property type="entry name" value="FN3_sf"/>
</dbReference>
<dbReference type="InterPro" id="IPR041201">
    <property type="entry name" value="PTPRJ_TM"/>
</dbReference>
<dbReference type="Ensembl" id="ENSECRT00000034209.1">
    <property type="protein sequence ID" value="ENSECRP00000033481.1"/>
    <property type="gene ID" value="ENSECRG00000022600.1"/>
</dbReference>
<feature type="domain" description="Fibronectin type-III" evidence="3">
    <location>
        <begin position="273"/>
        <end position="359"/>
    </location>
</feature>
<dbReference type="Proteomes" id="UP000694620">
    <property type="component" value="Unassembled WGS sequence"/>
</dbReference>
<feature type="domain" description="Fibronectin type-III" evidence="3">
    <location>
        <begin position="360"/>
        <end position="446"/>
    </location>
</feature>
<dbReference type="GO" id="GO:0004725">
    <property type="term" value="F:protein tyrosine phosphatase activity"/>
    <property type="evidence" value="ECO:0007669"/>
    <property type="project" value="UniProtKB-EC"/>
</dbReference>
<dbReference type="SMART" id="SM00060">
    <property type="entry name" value="FN3"/>
    <property type="match status" value="17"/>
</dbReference>
<dbReference type="Gene3D" id="2.60.40.10">
    <property type="entry name" value="Immunoglobulins"/>
    <property type="match status" value="15"/>
</dbReference>
<dbReference type="GeneTree" id="ENSGT00940000156870"/>
<dbReference type="EC" id="3.1.3.48" evidence="1"/>
<feature type="domain" description="Fibronectin type-III" evidence="3">
    <location>
        <begin position="534"/>
        <end position="620"/>
    </location>
</feature>
<feature type="domain" description="Fibronectin type-III" evidence="3">
    <location>
        <begin position="882"/>
        <end position="968"/>
    </location>
</feature>
<dbReference type="Pfam" id="PF18861">
    <property type="entry name" value="PTP_tm"/>
    <property type="match status" value="1"/>
</dbReference>
<proteinExistence type="predicted"/>
<feature type="domain" description="Fibronectin type-III" evidence="3">
    <location>
        <begin position="99"/>
        <end position="185"/>
    </location>
</feature>
<feature type="domain" description="Fibronectin type-III" evidence="3">
    <location>
        <begin position="186"/>
        <end position="272"/>
    </location>
</feature>
<dbReference type="PANTHER" id="PTHR46708">
    <property type="entry name" value="TENASCIN"/>
    <property type="match status" value="1"/>
</dbReference>
<protein>
    <recommendedName>
        <fullName evidence="1">protein-tyrosine-phosphatase</fullName>
        <ecNumber evidence="1">3.1.3.48</ecNumber>
    </recommendedName>
</protein>
<reference evidence="4" key="1">
    <citation type="submission" date="2025-08" db="UniProtKB">
        <authorList>
            <consortium name="Ensembl"/>
        </authorList>
    </citation>
    <scope>IDENTIFICATION</scope>
</reference>
<feature type="domain" description="Fibronectin type-III" evidence="3">
    <location>
        <begin position="1230"/>
        <end position="1316"/>
    </location>
</feature>
<reference evidence="4" key="2">
    <citation type="submission" date="2025-09" db="UniProtKB">
        <authorList>
            <consortium name="Ensembl"/>
        </authorList>
    </citation>
    <scope>IDENTIFICATION</scope>
</reference>
<dbReference type="InterPro" id="IPR003961">
    <property type="entry name" value="FN3_dom"/>
</dbReference>
<feature type="domain" description="Fibronectin type-III" evidence="3">
    <location>
        <begin position="1056"/>
        <end position="1142"/>
    </location>
</feature>
<dbReference type="InterPro" id="IPR013783">
    <property type="entry name" value="Ig-like_fold"/>
</dbReference>
<dbReference type="SUPFAM" id="SSF49265">
    <property type="entry name" value="Fibronectin type III"/>
    <property type="match status" value="10"/>
</dbReference>
<dbReference type="PROSITE" id="PS50853">
    <property type="entry name" value="FN3"/>
    <property type="match status" value="15"/>
</dbReference>
<evidence type="ECO:0000313" key="5">
    <source>
        <dbReference type="Proteomes" id="UP000694620"/>
    </source>
</evidence>
<keyword evidence="2" id="KW-0677">Repeat</keyword>
<dbReference type="PANTHER" id="PTHR46708:SF11">
    <property type="entry name" value="RECEPTOR-TYPE TYROSINE-PROTEIN PHOSPHATASE ETA-LIKE"/>
    <property type="match status" value="1"/>
</dbReference>
<evidence type="ECO:0000256" key="2">
    <source>
        <dbReference type="ARBA" id="ARBA00022737"/>
    </source>
</evidence>
<evidence type="ECO:0000259" key="3">
    <source>
        <dbReference type="PROSITE" id="PS50853"/>
    </source>
</evidence>
<accession>A0A8C4TLU5</accession>
<organism evidence="4 5">
    <name type="scientific">Erpetoichthys calabaricus</name>
    <name type="common">Rope fish</name>
    <name type="synonym">Calamoichthys calabaricus</name>
    <dbReference type="NCBI Taxonomy" id="27687"/>
    <lineage>
        <taxon>Eukaryota</taxon>
        <taxon>Metazoa</taxon>
        <taxon>Chordata</taxon>
        <taxon>Craniata</taxon>
        <taxon>Vertebrata</taxon>
        <taxon>Euteleostomi</taxon>
        <taxon>Actinopterygii</taxon>
        <taxon>Polypteriformes</taxon>
        <taxon>Polypteridae</taxon>
        <taxon>Erpetoichthys</taxon>
    </lineage>
</organism>
<feature type="domain" description="Fibronectin type-III" evidence="3">
    <location>
        <begin position="447"/>
        <end position="533"/>
    </location>
</feature>
<feature type="domain" description="Fibronectin type-III" evidence="3">
    <location>
        <begin position="1143"/>
        <end position="1229"/>
    </location>
</feature>
<feature type="domain" description="Fibronectin type-III" evidence="3">
    <location>
        <begin position="708"/>
        <end position="796"/>
    </location>
</feature>
<sequence length="1543" mass="161673">FYFLFEFPEPGPVTSPTVTNVTTASIFLCWVAPLGGNVSYGVNLSNSGQTQQLLTNQTCLNVTNLNSATSYSFTVFAVAGDNITVSDAVTITAFTKPGPVTSPTVANVTTTSIFLCWIAPLGGNVSYGVNFSNSGQTQQLLTNQTCLNVTNLNSATSYSFTVFAVAGDNTTVSDSATITAFTKPGPVTSPTAVNVTTTSIFLCWVTPLGGNVSYGVNFSNSGQTQQLLTNHTCLNVTNLNSATSYSFTVFAVAGDNTTVSDSATITAFTKPGPVTSPVVTNVTTTSIFLCWIAPLGGNVSYGVNFSNSGQTQQLLTNHTCLNVTNLNSATSYSFTVFAVAGDNITVSDSATITAFTKPGPVTSPTVTNVTTTSIFLCWVAPLGGNVSYGVNFSNSGQTQQLLTNHTCINVTNLNSATSYSFTVFAVAGDNTTVSDSTTITAFTKPGPVTSPTAVNVTTTSVFLCWVAPLGGNVSYGVNFSISVQTQQLLTNHTCLNVTNLNSATFYSFTVFAVAGDNTTVSDSTTITAFTKPGPVTSPTVTNVTTTSIFLCWVAPLGGNVSYGVNFSNSGQTQQLLTNHTCINVTNLNSATFYSFTVFAVAGDNTTVSDSTTITAFTKPGPVTSPTAVNVTTTSVFLCWVAPLGGNVSYGVNFSNSGQTQQLLTNHTCLNVTNLNSATSYSFTVFAVAGDNTTVSDSTTITAFTKPGPVTSPTVTNVTTTSIFLCWVAPLGRNVSYGVNFSNSGQTQQLLTNHTCLNVTNLNSATFYSFTVFAVAGDNTTVSDSTTITAFTKSGPVTSPTAVNVTTTSIFLCWVAPLGGNISYGVNFSNSGQTQQLLTNHTCLNVTNLNSATSYSFTVFAVAGDNITVSDSTTITAFTKPGPVTSPTAVNVTTTSIFLCWVAPLVGNVSYGVNFSNSGQAQQLLTNHTCLNVTNLNSATSYSFTVFAVAGDNTTVSDSTTNTAFTKPGTVTSPTAVNVTTTSIFLCWVAPLGGNVSYGVNFSNSGRTQQILTNHTCINVTNLNSATSYSFTVFAVAGDNTTVSDSATITAFTKPGPVTSPTVTNVTTTSIFLCWVAPLGGNVSYGVNFSNSGRTQQLLTNHTCLNVTNLNSATSYSFTVFAVAGDNITVSDSTTITAFTKPGPVTSPTAVSVTPTSIFLCWVAPLGGNVSYGVNFSNSGQTQQLLTNHTCLNVTSLNSATSYSFTVFAVAGDNITVSDSTTITAFTKPDTIRWLNPTDVTTTSILLSWTAPQKFSDSYKIKIMNNGIVFLTKETSLNVTELLPGTSYTFSIAGIAADNKTEGDPIFITDCTNTAAVINATCVGPNYNAVLNITWQPPSVPYTRVYINNYTVYSPATSYVIGGLNYFTTYTITLINTGCGGNSTPVVLNCQTGITSPPDLSNVVLVLITPSTTSQTITFTFKPFSSSNGPVLHYAIIVTSNTANEIPDKSVLINTYNDYTNGQTDTYVATIIDVKSVNPAELSVVIGDGNVYNAYVNGPLDSTKSYKIAIAGFTELNLSAGSRASTGASKIDIVNSIFFIHPFF</sequence>
<keyword evidence="5" id="KW-1185">Reference proteome</keyword>
<feature type="domain" description="Fibronectin type-III" evidence="3">
    <location>
        <begin position="12"/>
        <end position="98"/>
    </location>
</feature>
<dbReference type="CDD" id="cd00063">
    <property type="entry name" value="FN3"/>
    <property type="match status" value="15"/>
</dbReference>
<dbReference type="Pfam" id="PF00041">
    <property type="entry name" value="fn3"/>
    <property type="match status" value="15"/>
</dbReference>
<feature type="domain" description="Fibronectin type-III" evidence="3">
    <location>
        <begin position="797"/>
        <end position="881"/>
    </location>
</feature>
<feature type="domain" description="Fibronectin type-III" evidence="3">
    <location>
        <begin position="969"/>
        <end position="1055"/>
    </location>
</feature>